<evidence type="ECO:0000313" key="4">
    <source>
        <dbReference type="EMBL" id="CAK9258281.1"/>
    </source>
</evidence>
<proteinExistence type="predicted"/>
<dbReference type="PANTHER" id="PTHR33985:SF29">
    <property type="entry name" value="FAS1 DOMAIN-CONTAINING PROTEIN"/>
    <property type="match status" value="1"/>
</dbReference>
<feature type="compositionally biased region" description="Low complexity" evidence="1">
    <location>
        <begin position="58"/>
        <end position="70"/>
    </location>
</feature>
<dbReference type="Gene3D" id="2.30.180.10">
    <property type="entry name" value="FAS1 domain"/>
    <property type="match status" value="1"/>
</dbReference>
<evidence type="ECO:0000256" key="1">
    <source>
        <dbReference type="SAM" id="MobiDB-lite"/>
    </source>
</evidence>
<organism evidence="4 5">
    <name type="scientific">Sphagnum jensenii</name>
    <dbReference type="NCBI Taxonomy" id="128206"/>
    <lineage>
        <taxon>Eukaryota</taxon>
        <taxon>Viridiplantae</taxon>
        <taxon>Streptophyta</taxon>
        <taxon>Embryophyta</taxon>
        <taxon>Bryophyta</taxon>
        <taxon>Sphagnophytina</taxon>
        <taxon>Sphagnopsida</taxon>
        <taxon>Sphagnales</taxon>
        <taxon>Sphagnaceae</taxon>
        <taxon>Sphagnum</taxon>
    </lineage>
</organism>
<feature type="compositionally biased region" description="Basic residues" evidence="1">
    <location>
        <begin position="84"/>
        <end position="94"/>
    </location>
</feature>
<dbReference type="InterPro" id="IPR036378">
    <property type="entry name" value="FAS1_dom_sf"/>
</dbReference>
<dbReference type="SUPFAM" id="SSF82153">
    <property type="entry name" value="FAS1 domain"/>
    <property type="match status" value="1"/>
</dbReference>
<dbReference type="PROSITE" id="PS50213">
    <property type="entry name" value="FAS1"/>
    <property type="match status" value="1"/>
</dbReference>
<dbReference type="PANTHER" id="PTHR33985">
    <property type="entry name" value="OS02G0491300 PROTEIN-RELATED"/>
    <property type="match status" value="1"/>
</dbReference>
<dbReference type="SMART" id="SM00554">
    <property type="entry name" value="FAS1"/>
    <property type="match status" value="1"/>
</dbReference>
<dbReference type="Proteomes" id="UP001497444">
    <property type="component" value="Chromosome 11"/>
</dbReference>
<gene>
    <name evidence="4" type="ORF">CSSPJE1EN1_LOCUS3759</name>
</gene>
<dbReference type="InterPro" id="IPR052806">
    <property type="entry name" value="Fasciclin-like_AGP"/>
</dbReference>
<reference evidence="4" key="1">
    <citation type="submission" date="2024-02" db="EMBL/GenBank/DDBJ databases">
        <authorList>
            <consortium name="ELIXIR-Norway"/>
            <consortium name="Elixir Norway"/>
        </authorList>
    </citation>
    <scope>NUCLEOTIDE SEQUENCE</scope>
</reference>
<evidence type="ECO:0000259" key="3">
    <source>
        <dbReference type="PROSITE" id="PS50213"/>
    </source>
</evidence>
<protein>
    <recommendedName>
        <fullName evidence="3">FAS1 domain-containing protein</fullName>
    </recommendedName>
</protein>
<name>A0ABP0VWX5_9BRYO</name>
<keyword evidence="2" id="KW-0472">Membrane</keyword>
<feature type="region of interest" description="Disordered" evidence="1">
    <location>
        <begin position="321"/>
        <end position="370"/>
    </location>
</feature>
<dbReference type="EMBL" id="OZ020106">
    <property type="protein sequence ID" value="CAK9258281.1"/>
    <property type="molecule type" value="Genomic_DNA"/>
</dbReference>
<sequence length="399" mass="42811">MEARSFWIFIFFVCIVLRLVAFGSIAAHDAPSERADSGIHKSSRRAHHYHLVQHKKGAAVAPSASSSPAAVHHHHNTSPDARPAAHKTRNRHKSWNSNSRSSSEVPRGVRNSRVHGSPAEMNRHKRARIPAPAPMQRARAVVTPDQSPLVAKVVQGLQQASQYGAVAGVIESLPVAIIRPGITLFAPNDRSLAGAQFSGNSGLALLSFHIVTRRLEFAELSAVREGTKLSTMLDGISVVVSHKNSTTVSQIDNALIIEPDMYVDDDVVVHGVDSVFDAFAYNKLPSMESRQPAIEEGNLNVPVADVFPPDTTVFPPDHTTKLQGSVPAPSPLIGNEPYSTSARVPSPSAPLDLNGHTSHEHNRESISTTSSAVNHLQKGFIFSSLTAAAISIVAASIFS</sequence>
<feature type="region of interest" description="Disordered" evidence="1">
    <location>
        <begin position="54"/>
        <end position="124"/>
    </location>
</feature>
<evidence type="ECO:0000313" key="5">
    <source>
        <dbReference type="Proteomes" id="UP001497444"/>
    </source>
</evidence>
<keyword evidence="2" id="KW-0812">Transmembrane</keyword>
<feature type="transmembrane region" description="Helical" evidence="2">
    <location>
        <begin position="6"/>
        <end position="27"/>
    </location>
</feature>
<evidence type="ECO:0000256" key="2">
    <source>
        <dbReference type="SAM" id="Phobius"/>
    </source>
</evidence>
<accession>A0ABP0VWX5</accession>
<keyword evidence="2" id="KW-1133">Transmembrane helix</keyword>
<feature type="domain" description="FAS1" evidence="3">
    <location>
        <begin position="150"/>
        <end position="276"/>
    </location>
</feature>
<dbReference type="InterPro" id="IPR000782">
    <property type="entry name" value="FAS1_domain"/>
</dbReference>
<dbReference type="Pfam" id="PF02469">
    <property type="entry name" value="Fasciclin"/>
    <property type="match status" value="1"/>
</dbReference>
<keyword evidence="5" id="KW-1185">Reference proteome</keyword>